<dbReference type="SUPFAM" id="SSF51735">
    <property type="entry name" value="NAD(P)-binding Rossmann-fold domains"/>
    <property type="match status" value="1"/>
</dbReference>
<dbReference type="InterPro" id="IPR051603">
    <property type="entry name" value="Zinc-ADH_QOR/CCCR"/>
</dbReference>
<dbReference type="PANTHER" id="PTHR44154">
    <property type="entry name" value="QUINONE OXIDOREDUCTASE"/>
    <property type="match status" value="1"/>
</dbReference>
<keyword evidence="4" id="KW-1185">Reference proteome</keyword>
<dbReference type="Gene3D" id="3.90.180.10">
    <property type="entry name" value="Medium-chain alcohol dehydrogenases, catalytic domain"/>
    <property type="match status" value="1"/>
</dbReference>
<protein>
    <submittedName>
        <fullName evidence="3">NADP-dependent oxidoreductase</fullName>
    </submittedName>
</protein>
<accession>A0A3R9FIG7</accession>
<evidence type="ECO:0000313" key="3">
    <source>
        <dbReference type="EMBL" id="RSD11745.1"/>
    </source>
</evidence>
<dbReference type="CDD" id="cd05289">
    <property type="entry name" value="MDR_like_2"/>
    <property type="match status" value="1"/>
</dbReference>
<dbReference type="EMBL" id="RSEC01000059">
    <property type="protein sequence ID" value="RSD11745.1"/>
    <property type="molecule type" value="Genomic_DNA"/>
</dbReference>
<dbReference type="Proteomes" id="UP000267081">
    <property type="component" value="Unassembled WGS sequence"/>
</dbReference>
<dbReference type="RefSeq" id="WP_125313970.1">
    <property type="nucleotide sequence ID" value="NZ_RSEC01000059.1"/>
</dbReference>
<dbReference type="PANTHER" id="PTHR44154:SF1">
    <property type="entry name" value="QUINONE OXIDOREDUCTASE"/>
    <property type="match status" value="1"/>
</dbReference>
<dbReference type="OrthoDB" id="3727682at2"/>
<proteinExistence type="predicted"/>
<dbReference type="InterPro" id="IPR020843">
    <property type="entry name" value="ER"/>
</dbReference>
<reference evidence="3 4" key="1">
    <citation type="submission" date="2018-12" db="EMBL/GenBank/DDBJ databases">
        <title>Amycolatopsis eburnea sp. nov. actinomycete associate with arbuscular mycorrhiza fungal spore.</title>
        <authorList>
            <person name="Lumyong S."/>
            <person name="Chaiya L."/>
        </authorList>
    </citation>
    <scope>NUCLEOTIDE SEQUENCE [LARGE SCALE GENOMIC DNA]</scope>
    <source>
        <strain evidence="3 4">GLM-1</strain>
    </source>
</reference>
<dbReference type="InterPro" id="IPR013154">
    <property type="entry name" value="ADH-like_N"/>
</dbReference>
<dbReference type="Pfam" id="PF13602">
    <property type="entry name" value="ADH_zinc_N_2"/>
    <property type="match status" value="1"/>
</dbReference>
<comment type="caution">
    <text evidence="3">The sequence shown here is derived from an EMBL/GenBank/DDBJ whole genome shotgun (WGS) entry which is preliminary data.</text>
</comment>
<dbReference type="Pfam" id="PF08240">
    <property type="entry name" value="ADH_N"/>
    <property type="match status" value="1"/>
</dbReference>
<dbReference type="Gene3D" id="3.40.50.720">
    <property type="entry name" value="NAD(P)-binding Rossmann-like Domain"/>
    <property type="match status" value="1"/>
</dbReference>
<evidence type="ECO:0000259" key="2">
    <source>
        <dbReference type="SMART" id="SM00829"/>
    </source>
</evidence>
<name>A0A3R9FIG7_9PSEU</name>
<sequence>MRQVRYDRFGGIDQLWIDNLPRPVASPGQAVVRIHASCINPGALSALHGAPYTPIRDLAGVVVSVGDGTPGVQAGDEVLGWSQEWSAHAEYVAVPVAQLIAKPVGLTWDVAGSLFVTPMAGLAGFDSVEPAAGEVVVVSGATGGVGFTAAQLARRTGATVLGIGNPAKAEHLRAHGIIPVPFDGDIAEDVRTAADGRKIDAFIDTVGSGYVRLALDLGVRPDRINTAVDYQTAKEHGVATKGTMDAGGLPALRTLADLAVAGDLDIPIAATYPLAEVKAAYTTLAERRPFGRVVLHPQE</sequence>
<dbReference type="SMART" id="SM00829">
    <property type="entry name" value="PKS_ER"/>
    <property type="match status" value="1"/>
</dbReference>
<dbReference type="SUPFAM" id="SSF50129">
    <property type="entry name" value="GroES-like"/>
    <property type="match status" value="1"/>
</dbReference>
<dbReference type="InterPro" id="IPR036291">
    <property type="entry name" value="NAD(P)-bd_dom_sf"/>
</dbReference>
<dbReference type="InterPro" id="IPR011032">
    <property type="entry name" value="GroES-like_sf"/>
</dbReference>
<dbReference type="AlphaFoldDB" id="A0A3R9FIG7"/>
<gene>
    <name evidence="3" type="ORF">EIY87_33820</name>
</gene>
<organism evidence="3 4">
    <name type="scientific">Amycolatopsis eburnea</name>
    <dbReference type="NCBI Taxonomy" id="2267691"/>
    <lineage>
        <taxon>Bacteria</taxon>
        <taxon>Bacillati</taxon>
        <taxon>Actinomycetota</taxon>
        <taxon>Actinomycetes</taxon>
        <taxon>Pseudonocardiales</taxon>
        <taxon>Pseudonocardiaceae</taxon>
        <taxon>Amycolatopsis</taxon>
    </lineage>
</organism>
<dbReference type="GO" id="GO:0016491">
    <property type="term" value="F:oxidoreductase activity"/>
    <property type="evidence" value="ECO:0007669"/>
    <property type="project" value="InterPro"/>
</dbReference>
<evidence type="ECO:0000256" key="1">
    <source>
        <dbReference type="ARBA" id="ARBA00022857"/>
    </source>
</evidence>
<keyword evidence="1" id="KW-0521">NADP</keyword>
<evidence type="ECO:0000313" key="4">
    <source>
        <dbReference type="Proteomes" id="UP000267081"/>
    </source>
</evidence>
<feature type="domain" description="Enoyl reductase (ER)" evidence="2">
    <location>
        <begin position="10"/>
        <end position="295"/>
    </location>
</feature>